<dbReference type="Pfam" id="PF00027">
    <property type="entry name" value="cNMP_binding"/>
    <property type="match status" value="1"/>
</dbReference>
<dbReference type="InterPro" id="IPR000595">
    <property type="entry name" value="cNMP-bd_dom"/>
</dbReference>
<reference evidence="6" key="1">
    <citation type="journal article" date="2019" name="Int. J. Syst. Evol. Microbiol.">
        <title>The Global Catalogue of Microorganisms (GCM) 10K type strain sequencing project: providing services to taxonomists for standard genome sequencing and annotation.</title>
        <authorList>
            <consortium name="The Broad Institute Genomics Platform"/>
            <consortium name="The Broad Institute Genome Sequencing Center for Infectious Disease"/>
            <person name="Wu L."/>
            <person name="Ma J."/>
        </authorList>
    </citation>
    <scope>NUCLEOTIDE SEQUENCE [LARGE SCALE GENOMIC DNA]</scope>
    <source>
        <strain evidence="6">JCM 17498</strain>
    </source>
</reference>
<dbReference type="EMBL" id="BAABBF010000001">
    <property type="protein sequence ID" value="GAA3696185.1"/>
    <property type="molecule type" value="Genomic_DNA"/>
</dbReference>
<dbReference type="Gene3D" id="1.10.10.10">
    <property type="entry name" value="Winged helix-like DNA-binding domain superfamily/Winged helix DNA-binding domain"/>
    <property type="match status" value="1"/>
</dbReference>
<evidence type="ECO:0000313" key="5">
    <source>
        <dbReference type="EMBL" id="GAA3696185.1"/>
    </source>
</evidence>
<dbReference type="InterPro" id="IPR014710">
    <property type="entry name" value="RmlC-like_jellyroll"/>
</dbReference>
<dbReference type="Proteomes" id="UP001500523">
    <property type="component" value="Unassembled WGS sequence"/>
</dbReference>
<dbReference type="SUPFAM" id="SSF46785">
    <property type="entry name" value="Winged helix' DNA-binding domain"/>
    <property type="match status" value="1"/>
</dbReference>
<evidence type="ECO:0000259" key="4">
    <source>
        <dbReference type="PROSITE" id="PS51063"/>
    </source>
</evidence>
<evidence type="ECO:0000256" key="2">
    <source>
        <dbReference type="ARBA" id="ARBA00023125"/>
    </source>
</evidence>
<dbReference type="Pfam" id="PF13545">
    <property type="entry name" value="HTH_Crp_2"/>
    <property type="match status" value="1"/>
</dbReference>
<gene>
    <name evidence="5" type="ORF">GCM10022268_03450</name>
</gene>
<evidence type="ECO:0000313" key="6">
    <source>
        <dbReference type="Proteomes" id="UP001500523"/>
    </source>
</evidence>
<dbReference type="InterPro" id="IPR036390">
    <property type="entry name" value="WH_DNA-bd_sf"/>
</dbReference>
<protein>
    <submittedName>
        <fullName evidence="5">Crp/Fnr family transcriptional regulator</fullName>
    </submittedName>
</protein>
<keyword evidence="3" id="KW-0804">Transcription</keyword>
<keyword evidence="6" id="KW-1185">Reference proteome</keyword>
<keyword evidence="1" id="KW-0805">Transcription regulation</keyword>
<dbReference type="InterPro" id="IPR036388">
    <property type="entry name" value="WH-like_DNA-bd_sf"/>
</dbReference>
<sequence>MDNPLIVRFRRQCHLDAADVDRIDYLCTDVRDVPRGVNLVREGERVERIHLILSGWAARYKLLPNGSRQITALLLPGDLCDLRCSMLARMDDGIVALTPIHVAFVPPDAITRLERTWPSIAHALSWYCLVEQATTRAWIVNMGRRHALERVAHLFCELSTRLAVVSDAPDQPPHFPLTQEEIADALGLTAVHVNRVLHELRRREFITSRRGGLTILDLPGLKEMAGFNDNYLHPAMAMPTEAALG</sequence>
<dbReference type="SUPFAM" id="SSF51206">
    <property type="entry name" value="cAMP-binding domain-like"/>
    <property type="match status" value="1"/>
</dbReference>
<evidence type="ECO:0000256" key="3">
    <source>
        <dbReference type="ARBA" id="ARBA00023163"/>
    </source>
</evidence>
<evidence type="ECO:0000256" key="1">
    <source>
        <dbReference type="ARBA" id="ARBA00023015"/>
    </source>
</evidence>
<dbReference type="InterPro" id="IPR012318">
    <property type="entry name" value="HTH_CRP"/>
</dbReference>
<comment type="caution">
    <text evidence="5">The sequence shown here is derived from an EMBL/GenBank/DDBJ whole genome shotgun (WGS) entry which is preliminary data.</text>
</comment>
<dbReference type="InterPro" id="IPR018490">
    <property type="entry name" value="cNMP-bd_dom_sf"/>
</dbReference>
<name>A0ABP7CX54_9SPHN</name>
<organism evidence="5 6">
    <name type="scientific">Sphingomonas cynarae</name>
    <dbReference type="NCBI Taxonomy" id="930197"/>
    <lineage>
        <taxon>Bacteria</taxon>
        <taxon>Pseudomonadati</taxon>
        <taxon>Pseudomonadota</taxon>
        <taxon>Alphaproteobacteria</taxon>
        <taxon>Sphingomonadales</taxon>
        <taxon>Sphingomonadaceae</taxon>
        <taxon>Sphingomonas</taxon>
    </lineage>
</organism>
<feature type="domain" description="HTH crp-type" evidence="4">
    <location>
        <begin position="145"/>
        <end position="219"/>
    </location>
</feature>
<dbReference type="Gene3D" id="2.60.120.10">
    <property type="entry name" value="Jelly Rolls"/>
    <property type="match status" value="1"/>
</dbReference>
<dbReference type="PROSITE" id="PS51063">
    <property type="entry name" value="HTH_CRP_2"/>
    <property type="match status" value="1"/>
</dbReference>
<keyword evidence="2" id="KW-0238">DNA-binding</keyword>
<dbReference type="RefSeq" id="WP_344691644.1">
    <property type="nucleotide sequence ID" value="NZ_BAABBF010000001.1"/>
</dbReference>
<proteinExistence type="predicted"/>
<accession>A0ABP7CX54</accession>
<dbReference type="CDD" id="cd00038">
    <property type="entry name" value="CAP_ED"/>
    <property type="match status" value="1"/>
</dbReference>
<dbReference type="SMART" id="SM00419">
    <property type="entry name" value="HTH_CRP"/>
    <property type="match status" value="1"/>
</dbReference>